<dbReference type="STRING" id="83219.PM02_19575"/>
<dbReference type="InterPro" id="IPR050808">
    <property type="entry name" value="Phage_Integrase"/>
</dbReference>
<sequence length="215" mass="24553">NPVTAIKDVQALPKVKAKVKHHKAMHWEEVPASYADLRTRNAMAAKALMFTCLTGSRTSEVLDLRWEEINFDAQIWNCPDLRMKTGEEHRVPLTDEMLAVIEPLQAMQSDYVFEGQKRHKPLSNMSMMMLLRRMQVEGVTVQGFLSTFRDWASEVANASREIAEKSLAHTVGSDVERAYARSDLLDKQRVLMERWSSFVAGSHREAIKLNDNHLS</sequence>
<evidence type="ECO:0000256" key="1">
    <source>
        <dbReference type="ARBA" id="ARBA00008857"/>
    </source>
</evidence>
<comment type="similarity">
    <text evidence="1">Belongs to the 'phage' integrase family.</text>
</comment>
<feature type="domain" description="Tyr recombinase" evidence="4">
    <location>
        <begin position="20"/>
        <end position="192"/>
    </location>
</feature>
<dbReference type="PROSITE" id="PS51898">
    <property type="entry name" value="TYR_RECOMBINASE"/>
    <property type="match status" value="1"/>
</dbReference>
<dbReference type="InterPro" id="IPR002104">
    <property type="entry name" value="Integrase_catalytic"/>
</dbReference>
<keyword evidence="6" id="KW-1185">Reference proteome</keyword>
<evidence type="ECO:0000313" key="6">
    <source>
        <dbReference type="Proteomes" id="UP000027337"/>
    </source>
</evidence>
<evidence type="ECO:0000313" key="5">
    <source>
        <dbReference type="EMBL" id="KAJ01414.1"/>
    </source>
</evidence>
<dbReference type="Gene3D" id="1.10.443.10">
    <property type="entry name" value="Intergrase catalytic core"/>
    <property type="match status" value="1"/>
</dbReference>
<dbReference type="InterPro" id="IPR013762">
    <property type="entry name" value="Integrase-like_cat_sf"/>
</dbReference>
<dbReference type="AlphaFoldDB" id="A0A061SPN6"/>
<organism evidence="5 6">
    <name type="scientific">Sulfitobacter mediterraneus</name>
    <dbReference type="NCBI Taxonomy" id="83219"/>
    <lineage>
        <taxon>Bacteria</taxon>
        <taxon>Pseudomonadati</taxon>
        <taxon>Pseudomonadota</taxon>
        <taxon>Alphaproteobacteria</taxon>
        <taxon>Rhodobacterales</taxon>
        <taxon>Roseobacteraceae</taxon>
        <taxon>Sulfitobacter</taxon>
    </lineage>
</organism>
<dbReference type="Pfam" id="PF00589">
    <property type="entry name" value="Phage_integrase"/>
    <property type="match status" value="1"/>
</dbReference>
<comment type="caution">
    <text evidence="5">The sequence shown here is derived from an EMBL/GenBank/DDBJ whole genome shotgun (WGS) entry which is preliminary data.</text>
</comment>
<dbReference type="SUPFAM" id="SSF56349">
    <property type="entry name" value="DNA breaking-rejoining enzymes"/>
    <property type="match status" value="1"/>
</dbReference>
<dbReference type="PANTHER" id="PTHR30629">
    <property type="entry name" value="PROPHAGE INTEGRASE"/>
    <property type="match status" value="1"/>
</dbReference>
<dbReference type="RefSeq" id="WP_037911819.1">
    <property type="nucleotide sequence ID" value="NZ_JEMU01000040.1"/>
</dbReference>
<keyword evidence="2" id="KW-0229">DNA integration</keyword>
<dbReference type="eggNOG" id="COG0582">
    <property type="taxonomic scope" value="Bacteria"/>
</dbReference>
<evidence type="ECO:0000256" key="3">
    <source>
        <dbReference type="ARBA" id="ARBA00023172"/>
    </source>
</evidence>
<dbReference type="GO" id="GO:0006310">
    <property type="term" value="P:DNA recombination"/>
    <property type="evidence" value="ECO:0007669"/>
    <property type="project" value="UniProtKB-KW"/>
</dbReference>
<protein>
    <submittedName>
        <fullName evidence="5">Integrase</fullName>
    </submittedName>
</protein>
<dbReference type="GO" id="GO:0003677">
    <property type="term" value="F:DNA binding"/>
    <property type="evidence" value="ECO:0007669"/>
    <property type="project" value="InterPro"/>
</dbReference>
<accession>A0A061SPN6</accession>
<feature type="non-terminal residue" evidence="5">
    <location>
        <position position="1"/>
    </location>
</feature>
<dbReference type="Proteomes" id="UP000027337">
    <property type="component" value="Unassembled WGS sequence"/>
</dbReference>
<keyword evidence="3" id="KW-0233">DNA recombination</keyword>
<dbReference type="CDD" id="cd00801">
    <property type="entry name" value="INT_P4_C"/>
    <property type="match status" value="1"/>
</dbReference>
<reference evidence="5 6" key="1">
    <citation type="journal article" date="2014" name="Genome Announc.">
        <title>Draft Genome Sequences of Two Isolates of the Roseobacter Group, Sulfitobacter sp. Strains 3SOLIMAR09 and 1FIGIMAR09, from Harbors of Mallorca Island (Mediterranean Sea).</title>
        <authorList>
            <person name="Mas-Llado M."/>
            <person name="Pina-Villalonga J.M."/>
            <person name="Brunet-Galmes I."/>
            <person name="Nogales B."/>
            <person name="Bosch R."/>
        </authorList>
    </citation>
    <scope>NUCLEOTIDE SEQUENCE [LARGE SCALE GENOMIC DNA]</scope>
    <source>
        <strain evidence="5 6">1FIGIMAR09</strain>
    </source>
</reference>
<dbReference type="GO" id="GO:0015074">
    <property type="term" value="P:DNA integration"/>
    <property type="evidence" value="ECO:0007669"/>
    <property type="project" value="UniProtKB-KW"/>
</dbReference>
<evidence type="ECO:0000259" key="4">
    <source>
        <dbReference type="PROSITE" id="PS51898"/>
    </source>
</evidence>
<dbReference type="EMBL" id="JEMU01000040">
    <property type="protein sequence ID" value="KAJ01414.1"/>
    <property type="molecule type" value="Genomic_DNA"/>
</dbReference>
<proteinExistence type="inferred from homology"/>
<evidence type="ECO:0000256" key="2">
    <source>
        <dbReference type="ARBA" id="ARBA00022908"/>
    </source>
</evidence>
<dbReference type="PANTHER" id="PTHR30629:SF2">
    <property type="entry name" value="PROPHAGE INTEGRASE INTS-RELATED"/>
    <property type="match status" value="1"/>
</dbReference>
<gene>
    <name evidence="5" type="ORF">PM02_19575</name>
</gene>
<dbReference type="InterPro" id="IPR011010">
    <property type="entry name" value="DNA_brk_join_enz"/>
</dbReference>
<name>A0A061SPN6_9RHOB</name>